<protein>
    <submittedName>
        <fullName evidence="3">Polysialoglycoprotein-like</fullName>
    </submittedName>
</protein>
<evidence type="ECO:0000313" key="3">
    <source>
        <dbReference type="EMBL" id="GFS24875.1"/>
    </source>
</evidence>
<feature type="compositionally biased region" description="Polar residues" evidence="1">
    <location>
        <begin position="201"/>
        <end position="246"/>
    </location>
</feature>
<feature type="compositionally biased region" description="Polar residues" evidence="1">
    <location>
        <begin position="368"/>
        <end position="382"/>
    </location>
</feature>
<dbReference type="AlphaFoldDB" id="A0AAV4JT23"/>
<feature type="compositionally biased region" description="Basic and acidic residues" evidence="1">
    <location>
        <begin position="434"/>
        <end position="445"/>
    </location>
</feature>
<feature type="compositionally biased region" description="Basic and acidic residues" evidence="1">
    <location>
        <begin position="247"/>
        <end position="265"/>
    </location>
</feature>
<feature type="signal peptide" evidence="2">
    <location>
        <begin position="1"/>
        <end position="34"/>
    </location>
</feature>
<dbReference type="EMBL" id="BMAT01003411">
    <property type="protein sequence ID" value="GFS24875.1"/>
    <property type="molecule type" value="Genomic_DNA"/>
</dbReference>
<feature type="compositionally biased region" description="Basic and acidic residues" evidence="1">
    <location>
        <begin position="275"/>
        <end position="301"/>
    </location>
</feature>
<feature type="compositionally biased region" description="Polar residues" evidence="1">
    <location>
        <begin position="657"/>
        <end position="671"/>
    </location>
</feature>
<feature type="chain" id="PRO_5043506579" evidence="2">
    <location>
        <begin position="35"/>
        <end position="1052"/>
    </location>
</feature>
<comment type="caution">
    <text evidence="3">The sequence shown here is derived from an EMBL/GenBank/DDBJ whole genome shotgun (WGS) entry which is preliminary data.</text>
</comment>
<feature type="compositionally biased region" description="Basic and acidic residues" evidence="1">
    <location>
        <begin position="504"/>
        <end position="518"/>
    </location>
</feature>
<proteinExistence type="predicted"/>
<feature type="compositionally biased region" description="Basic and acidic residues" evidence="1">
    <location>
        <begin position="694"/>
        <end position="715"/>
    </location>
</feature>
<feature type="region of interest" description="Disordered" evidence="1">
    <location>
        <begin position="971"/>
        <end position="1009"/>
    </location>
</feature>
<gene>
    <name evidence="3" type="ORF">ElyMa_001673600</name>
</gene>
<name>A0AAV4JT23_9GAST</name>
<keyword evidence="4" id="KW-1185">Reference proteome</keyword>
<evidence type="ECO:0000256" key="2">
    <source>
        <dbReference type="SAM" id="SignalP"/>
    </source>
</evidence>
<feature type="region of interest" description="Disordered" evidence="1">
    <location>
        <begin position="201"/>
        <end position="715"/>
    </location>
</feature>
<sequence length="1052" mass="114287">MNRSEIPRMGCGFRPATWLRLAIILVMLSQCVHASHEKLVRVKTFLGPKVGSDGDPTPTVVLNSSQKLTFPPKKLEEFLQCICDKNNGLCEIDYFNYQAMSITPGKAQLSATDQRTVMYDCPEINKLSGTVLMSRTCTVNNKATKTIPKLKGKDADFKAVCDYRCIAIDFIGGAKFEHFGRGPYQGNLFCAERYDQAGTTEKQAGDIHSSTTEKATANIDSGTTEKTTGDIDSSTTEKTTGDIDSSTTEKRTADIDSGTTEKTKGNIDSGTTEKTTGDIKSDTTEKTTGDIDSDTTEKTTGDIDSYSTENTTGHIDSGTTEKTTGDIDSGTTERTTGDIDSSTSEKTAGSIDSSTTDKTKGDIDIGTTEKTTGNIDSGTTEKTTGDIKSGTTDKTKGNIDSGTTEETTADIDSSTTEKTTGDIDSATTVMTTSDIDRGNAEKTTGDIDSGTTEKTTGDIDSDTTENTASFDSGITEKKTDNVDSGTTENAKGDVDSGTNETTAGDEKAIGDIHRDSTKETTYSIDSGTTEKTQSGIDSGTTQNTRYDIDSGTTVEKLETINNTTGAIDVSTTGNTAGDSDVGTTEKTRVDNKGGGNKTVGDASFCGRPSCKQGGESNGPDKVLGNNDKEEGDSDAGDTDNNAHGKDDIVSDRRSTCECANSTSNGHSTVSSDIEGEMGGVNGRQNANNDDFDSDSDKDGDGDKDKVNHREKDKDNIHHSAKSCHYYSNDFILVIVGLSLSLLLNFVQCILWSSRLCNKSPNVQRSSSMSIIKEQPIFAFENATYIEDQTRVRNGSASSRQADRNLHNKSHSLNACDAADKNACYVPENVYEEPGDLLSPFYSYNERNVCRAAFSSDEDRRREPTHTTRKPSSRVCEEEEEEGAREIRQGISKYRTPANNINRDKGTNKVNRNNKERPNFQQNHQPQRTHLERDSNISTMQDKFPGYMNVPGMSNDVHQWSTRNSAEILADYYATPTSRDHRTRPTRKRRESRRHLLSFSSEGNDVPADYTPQLQHSLEMAEAGLDVYRVPRVQSSFSSSYSSSKAQTRGLRL</sequence>
<feature type="compositionally biased region" description="Polar residues" evidence="1">
    <location>
        <begin position="398"/>
        <end position="418"/>
    </location>
</feature>
<feature type="compositionally biased region" description="Basic and acidic residues" evidence="1">
    <location>
        <begin position="901"/>
        <end position="917"/>
    </location>
</feature>
<feature type="compositionally biased region" description="Polar residues" evidence="1">
    <location>
        <begin position="918"/>
        <end position="927"/>
    </location>
</feature>
<keyword evidence="2" id="KW-0732">Signal</keyword>
<organism evidence="3 4">
    <name type="scientific">Elysia marginata</name>
    <dbReference type="NCBI Taxonomy" id="1093978"/>
    <lineage>
        <taxon>Eukaryota</taxon>
        <taxon>Metazoa</taxon>
        <taxon>Spiralia</taxon>
        <taxon>Lophotrochozoa</taxon>
        <taxon>Mollusca</taxon>
        <taxon>Gastropoda</taxon>
        <taxon>Heterobranchia</taxon>
        <taxon>Euthyneura</taxon>
        <taxon>Panpulmonata</taxon>
        <taxon>Sacoglossa</taxon>
        <taxon>Placobranchoidea</taxon>
        <taxon>Plakobranchidae</taxon>
        <taxon>Elysia</taxon>
    </lineage>
</organism>
<feature type="compositionally biased region" description="Polar residues" evidence="1">
    <location>
        <begin position="519"/>
        <end position="582"/>
    </location>
</feature>
<accession>A0AAV4JT23</accession>
<feature type="compositionally biased region" description="Polar residues" evidence="1">
    <location>
        <begin position="329"/>
        <end position="354"/>
    </location>
</feature>
<feature type="compositionally biased region" description="Basic residues" evidence="1">
    <location>
        <begin position="980"/>
        <end position="995"/>
    </location>
</feature>
<feature type="region of interest" description="Disordered" evidence="1">
    <location>
        <begin position="854"/>
        <end position="931"/>
    </location>
</feature>
<feature type="compositionally biased region" description="Basic and acidic residues" evidence="1">
    <location>
        <begin position="856"/>
        <end position="865"/>
    </location>
</feature>
<evidence type="ECO:0000313" key="4">
    <source>
        <dbReference type="Proteomes" id="UP000762676"/>
    </source>
</evidence>
<evidence type="ECO:0000256" key="1">
    <source>
        <dbReference type="SAM" id="MobiDB-lite"/>
    </source>
</evidence>
<feature type="compositionally biased region" description="Polar residues" evidence="1">
    <location>
        <begin position="305"/>
        <end position="322"/>
    </location>
</feature>
<dbReference type="Proteomes" id="UP000762676">
    <property type="component" value="Unassembled WGS sequence"/>
</dbReference>
<reference evidence="3 4" key="1">
    <citation type="journal article" date="2021" name="Elife">
        <title>Chloroplast acquisition without the gene transfer in kleptoplastic sea slugs, Plakobranchus ocellatus.</title>
        <authorList>
            <person name="Maeda T."/>
            <person name="Takahashi S."/>
            <person name="Yoshida T."/>
            <person name="Shimamura S."/>
            <person name="Takaki Y."/>
            <person name="Nagai Y."/>
            <person name="Toyoda A."/>
            <person name="Suzuki Y."/>
            <person name="Arimoto A."/>
            <person name="Ishii H."/>
            <person name="Satoh N."/>
            <person name="Nishiyama T."/>
            <person name="Hasebe M."/>
            <person name="Maruyama T."/>
            <person name="Minagawa J."/>
            <person name="Obokata J."/>
            <person name="Shigenobu S."/>
        </authorList>
    </citation>
    <scope>NUCLEOTIDE SEQUENCE [LARGE SCALE GENOMIC DNA]</scope>
</reference>
<feature type="compositionally biased region" description="Basic and acidic residues" evidence="1">
    <location>
        <begin position="640"/>
        <end position="655"/>
    </location>
</feature>